<evidence type="ECO:0000259" key="3">
    <source>
        <dbReference type="Pfam" id="PF00501"/>
    </source>
</evidence>
<dbReference type="FunFam" id="3.30.300.30:FF:000002">
    <property type="entry name" value="Long-chain fatty acid transport protein 1"/>
    <property type="match status" value="1"/>
</dbReference>
<organism evidence="5 6">
    <name type="scientific">Capsaspora owczarzaki (strain ATCC 30864)</name>
    <dbReference type="NCBI Taxonomy" id="595528"/>
    <lineage>
        <taxon>Eukaryota</taxon>
        <taxon>Filasterea</taxon>
        <taxon>Capsaspora</taxon>
    </lineage>
</organism>
<dbReference type="PROSITE" id="PS00455">
    <property type="entry name" value="AMP_BINDING"/>
    <property type="match status" value="1"/>
</dbReference>
<name>A0A0D2X345_CAPO3</name>
<dbReference type="SUPFAM" id="SSF56801">
    <property type="entry name" value="Acetyl-CoA synthetase-like"/>
    <property type="match status" value="1"/>
</dbReference>
<comment type="similarity">
    <text evidence="1">Belongs to the ATP-dependent AMP-binding enzyme family.</text>
</comment>
<dbReference type="GO" id="GO:0005886">
    <property type="term" value="C:plasma membrane"/>
    <property type="evidence" value="ECO:0007669"/>
    <property type="project" value="TreeGrafter"/>
</dbReference>
<dbReference type="Proteomes" id="UP000008743">
    <property type="component" value="Unassembled WGS sequence"/>
</dbReference>
<dbReference type="InterPro" id="IPR025110">
    <property type="entry name" value="AMP-bd_C"/>
</dbReference>
<dbReference type="Pfam" id="PF13193">
    <property type="entry name" value="AMP-binding_C"/>
    <property type="match status" value="1"/>
</dbReference>
<dbReference type="InterPro" id="IPR045851">
    <property type="entry name" value="AMP-bd_C_sf"/>
</dbReference>
<dbReference type="InterPro" id="IPR020845">
    <property type="entry name" value="AMP-binding_CS"/>
</dbReference>
<dbReference type="EMBL" id="KE346365">
    <property type="protein sequence ID" value="KJE93669.1"/>
    <property type="molecule type" value="Genomic_DNA"/>
</dbReference>
<reference evidence="6" key="1">
    <citation type="submission" date="2011-02" db="EMBL/GenBank/DDBJ databases">
        <title>The Genome Sequence of Capsaspora owczarzaki ATCC 30864.</title>
        <authorList>
            <person name="Russ C."/>
            <person name="Cuomo C."/>
            <person name="Burger G."/>
            <person name="Gray M.W."/>
            <person name="Holland P.W.H."/>
            <person name="King N."/>
            <person name="Lang F.B.F."/>
            <person name="Roger A.J."/>
            <person name="Ruiz-Trillo I."/>
            <person name="Young S.K."/>
            <person name="Zeng Q."/>
            <person name="Gargeya S."/>
            <person name="Alvarado L."/>
            <person name="Berlin A."/>
            <person name="Chapman S.B."/>
            <person name="Chen Z."/>
            <person name="Freedman E."/>
            <person name="Gellesch M."/>
            <person name="Goldberg J."/>
            <person name="Griggs A."/>
            <person name="Gujja S."/>
            <person name="Heilman E."/>
            <person name="Heiman D."/>
            <person name="Howarth C."/>
            <person name="Mehta T."/>
            <person name="Neiman D."/>
            <person name="Pearson M."/>
            <person name="Roberts A."/>
            <person name="Saif S."/>
            <person name="Shea T."/>
            <person name="Shenoy N."/>
            <person name="Sisk P."/>
            <person name="Stolte C."/>
            <person name="Sykes S."/>
            <person name="White J."/>
            <person name="Yandava C."/>
            <person name="Haas B."/>
            <person name="Nusbaum C."/>
            <person name="Birren B."/>
        </authorList>
    </citation>
    <scope>NUCLEOTIDE SEQUENCE</scope>
    <source>
        <strain evidence="6">ATCC 30864</strain>
    </source>
</reference>
<dbReference type="GO" id="GO:0005324">
    <property type="term" value="F:long-chain fatty acid transmembrane transporter activity"/>
    <property type="evidence" value="ECO:0007669"/>
    <property type="project" value="TreeGrafter"/>
</dbReference>
<dbReference type="Gene3D" id="3.40.50.12780">
    <property type="entry name" value="N-terminal domain of ligase-like"/>
    <property type="match status" value="1"/>
</dbReference>
<dbReference type="OrthoDB" id="288590at2759"/>
<dbReference type="PhylomeDB" id="A0A0D2X345"/>
<dbReference type="PANTHER" id="PTHR43107:SF22">
    <property type="entry name" value="VERY LONG-CHAIN ACYL-COA SYNTHETASE"/>
    <property type="match status" value="1"/>
</dbReference>
<evidence type="ECO:0000259" key="4">
    <source>
        <dbReference type="Pfam" id="PF13193"/>
    </source>
</evidence>
<keyword evidence="2" id="KW-0436">Ligase</keyword>
<dbReference type="GO" id="GO:0044539">
    <property type="term" value="P:long-chain fatty acid import into cell"/>
    <property type="evidence" value="ECO:0007669"/>
    <property type="project" value="TreeGrafter"/>
</dbReference>
<evidence type="ECO:0000313" key="5">
    <source>
        <dbReference type="EMBL" id="KJE93669.1"/>
    </source>
</evidence>
<accession>A0A0D2X345</accession>
<proteinExistence type="inferred from homology"/>
<dbReference type="Gene3D" id="3.30.300.30">
    <property type="match status" value="1"/>
</dbReference>
<dbReference type="STRING" id="595528.A0A0D2X345"/>
<feature type="domain" description="AMP-dependent synthetase/ligase" evidence="3">
    <location>
        <begin position="1"/>
        <end position="276"/>
    </location>
</feature>
<dbReference type="GO" id="GO:0005789">
    <property type="term" value="C:endoplasmic reticulum membrane"/>
    <property type="evidence" value="ECO:0007669"/>
    <property type="project" value="TreeGrafter"/>
</dbReference>
<sequence>MENRPEYFITWLAAAKIGAVTALINHHIKAGPLAHSIKVCSPKLLLIGTELISVTEGILPQLGGLPIFYEGPALDHQLSWATYVTPLWETANSAEPISIAELGTRYDDDLLYIFTSGTTGTPKAARVKHFRFIMISRSFNEFFPMDGTKDVMYCTLPMYHSSAGLLGMSCMVGLGIPVVLRRKFSASHFWDDCRRYNVTIIQYIGELLRFLVSQPPDSADTKHSVRLAIGNGLRPDVWSRFQKRFNIAMIGEFYASTEGNAVLLNATGKTNAIGFVSPLVQTLYPVKLLKYDVTNDAVMRNSKGLCMTCSPGEIGELVGWIDMADPSRRFDGYLGNQDATEKKILRNVFKQGDMYFRTGDLMVMDTDGFVYFKDRIGDTFRWRGENVATTEVAEVLGSHTSIQEANVYGVNVPGFEGRAGMAAVTFIPDLPYVDWRGLYAHVAAQLPAYAMPRFLRVVDVDQADRTGTFKQCKPQYVRDGFNPEVVPQVYFADPAQNTYVRIDAALYRRLISGEVRL</sequence>
<feature type="domain" description="AMP-binding enzyme C-terminal" evidence="4">
    <location>
        <begin position="391"/>
        <end position="469"/>
    </location>
</feature>
<dbReference type="InParanoid" id="A0A0D2X345"/>
<dbReference type="InterPro" id="IPR000873">
    <property type="entry name" value="AMP-dep_synth/lig_dom"/>
</dbReference>
<dbReference type="GO" id="GO:0004467">
    <property type="term" value="F:long-chain fatty acid-CoA ligase activity"/>
    <property type="evidence" value="ECO:0007669"/>
    <property type="project" value="TreeGrafter"/>
</dbReference>
<evidence type="ECO:0000313" key="6">
    <source>
        <dbReference type="Proteomes" id="UP000008743"/>
    </source>
</evidence>
<protein>
    <submittedName>
        <fullName evidence="5">Solute carrier family 27</fullName>
    </submittedName>
</protein>
<dbReference type="AlphaFoldDB" id="A0A0D2X345"/>
<evidence type="ECO:0000256" key="2">
    <source>
        <dbReference type="ARBA" id="ARBA00022598"/>
    </source>
</evidence>
<evidence type="ECO:0000256" key="1">
    <source>
        <dbReference type="ARBA" id="ARBA00006432"/>
    </source>
</evidence>
<keyword evidence="6" id="KW-1185">Reference proteome</keyword>
<dbReference type="InterPro" id="IPR042099">
    <property type="entry name" value="ANL_N_sf"/>
</dbReference>
<gene>
    <name evidence="5" type="ORF">CAOG_004423</name>
</gene>
<dbReference type="eggNOG" id="KOG1179">
    <property type="taxonomic scope" value="Eukaryota"/>
</dbReference>
<dbReference type="PANTHER" id="PTHR43107">
    <property type="entry name" value="LONG-CHAIN FATTY ACID TRANSPORT PROTEIN"/>
    <property type="match status" value="1"/>
</dbReference>
<dbReference type="Pfam" id="PF00501">
    <property type="entry name" value="AMP-binding"/>
    <property type="match status" value="1"/>
</dbReference>